<evidence type="ECO:0000259" key="3">
    <source>
        <dbReference type="Pfam" id="PF00338"/>
    </source>
</evidence>
<evidence type="ECO:0000313" key="4">
    <source>
        <dbReference type="EMBL" id="AJP09395.1"/>
    </source>
</evidence>
<dbReference type="RefSeq" id="YP_009128342.1">
    <property type="nucleotide sequence ID" value="NC_026700.1"/>
</dbReference>
<dbReference type="SUPFAM" id="SSF54999">
    <property type="entry name" value="Ribosomal protein S10"/>
    <property type="match status" value="1"/>
</dbReference>
<keyword evidence="2" id="KW-0687">Ribonucleoprotein</keyword>
<reference evidence="4" key="1">
    <citation type="journal article" date="2015" name="Mitochondrial DNA">
        <title>Mitochondrial genome of Sargassum thunbergii: conservation and variability of mitogenomes within the subgenus Bactrophycus.</title>
        <authorList>
            <person name="Liu F."/>
            <person name="Pang S."/>
        </authorList>
    </citation>
    <scope>NUCLEOTIDE SEQUENCE</scope>
</reference>
<dbReference type="GO" id="GO:1990904">
    <property type="term" value="C:ribonucleoprotein complex"/>
    <property type="evidence" value="ECO:0007669"/>
    <property type="project" value="UniProtKB-KW"/>
</dbReference>
<dbReference type="InterPro" id="IPR027486">
    <property type="entry name" value="Ribosomal_uS10_dom"/>
</dbReference>
<dbReference type="Pfam" id="PF00338">
    <property type="entry name" value="Ribosomal_S10"/>
    <property type="match status" value="1"/>
</dbReference>
<keyword evidence="1 4" id="KW-0689">Ribosomal protein</keyword>
<name>A0A0U1Z661_9PHAE</name>
<geneLocation type="mitochondrion" evidence="4"/>
<dbReference type="EMBL" id="KP280065">
    <property type="protein sequence ID" value="AJP09395.1"/>
    <property type="molecule type" value="Genomic_DNA"/>
</dbReference>
<gene>
    <name evidence="4" type="primary">rps10</name>
    <name evidence="4" type="ORF">SarthMp35</name>
</gene>
<organism evidence="4">
    <name type="scientific">Sargassum thunbergii</name>
    <dbReference type="NCBI Taxonomy" id="127542"/>
    <lineage>
        <taxon>Eukaryota</taxon>
        <taxon>Sar</taxon>
        <taxon>Stramenopiles</taxon>
        <taxon>Ochrophyta</taxon>
        <taxon>PX clade</taxon>
        <taxon>Phaeophyceae</taxon>
        <taxon>Fucales</taxon>
        <taxon>Sargassaceae</taxon>
        <taxon>Sargassum</taxon>
    </lineage>
</organism>
<dbReference type="GO" id="GO:0005840">
    <property type="term" value="C:ribosome"/>
    <property type="evidence" value="ECO:0007669"/>
    <property type="project" value="UniProtKB-KW"/>
</dbReference>
<feature type="domain" description="Small ribosomal subunit protein uS10" evidence="3">
    <location>
        <begin position="43"/>
        <end position="98"/>
    </location>
</feature>
<dbReference type="GeneID" id="23765464"/>
<sequence length="113" mass="13121">MSFSGNLVYKCEVWSSSANIKSLKILLFLLPFFQRFRGLSINIKKFTLLKSPLGNKRSKDQFEKREHRVYFYLESSKPSNILACVHILTFLNEVKCKVKVSNKVSDWSLARKG</sequence>
<dbReference type="Gene3D" id="3.30.70.600">
    <property type="entry name" value="Ribosomal protein S10 domain"/>
    <property type="match status" value="1"/>
</dbReference>
<protein>
    <submittedName>
        <fullName evidence="4">Ribosomal protein S10</fullName>
    </submittedName>
</protein>
<proteinExistence type="predicted"/>
<evidence type="ECO:0000256" key="1">
    <source>
        <dbReference type="ARBA" id="ARBA00022980"/>
    </source>
</evidence>
<keyword evidence="4" id="KW-0496">Mitochondrion</keyword>
<evidence type="ECO:0000256" key="2">
    <source>
        <dbReference type="ARBA" id="ARBA00023274"/>
    </source>
</evidence>
<dbReference type="InterPro" id="IPR036838">
    <property type="entry name" value="Ribosomal_uS10_dom_sf"/>
</dbReference>
<accession>A0A0U1Z661</accession>
<dbReference type="AlphaFoldDB" id="A0A0U1Z661"/>